<keyword evidence="5" id="KW-1015">Disulfide bond</keyword>
<reference evidence="12 13" key="1">
    <citation type="journal article" date="2019" name="Int. J. Syst. Evol. Microbiol.">
        <title>The Global Catalogue of Microorganisms (GCM) 10K type strain sequencing project: providing services to taxonomists for standard genome sequencing and annotation.</title>
        <authorList>
            <consortium name="The Broad Institute Genomics Platform"/>
            <consortium name="The Broad Institute Genome Sequencing Center for Infectious Disease"/>
            <person name="Wu L."/>
            <person name="Ma J."/>
        </authorList>
    </citation>
    <scope>NUCLEOTIDE SEQUENCE [LARGE SCALE GENOMIC DNA]</scope>
    <source>
        <strain evidence="12 13">CGMCC 1.12553</strain>
    </source>
</reference>
<dbReference type="AlphaFoldDB" id="A0ABD5PCK9"/>
<feature type="region of interest" description="Disordered" evidence="10">
    <location>
        <begin position="1"/>
        <end position="26"/>
    </location>
</feature>
<evidence type="ECO:0000256" key="1">
    <source>
        <dbReference type="ARBA" id="ARBA00013017"/>
    </source>
</evidence>
<protein>
    <recommendedName>
        <fullName evidence="1">thioredoxin-dependent peroxiredoxin</fullName>
        <ecNumber evidence="1">1.11.1.24</ecNumber>
    </recommendedName>
    <alternativeName>
        <fullName evidence="7">Thioredoxin peroxidase</fullName>
    </alternativeName>
</protein>
<dbReference type="PROSITE" id="PS51352">
    <property type="entry name" value="THIOREDOXIN_2"/>
    <property type="match status" value="1"/>
</dbReference>
<dbReference type="RefSeq" id="WP_267623783.1">
    <property type="nucleotide sequence ID" value="NZ_JAODIW010000008.1"/>
</dbReference>
<keyword evidence="2" id="KW-0575">Peroxidase</keyword>
<evidence type="ECO:0000256" key="10">
    <source>
        <dbReference type="SAM" id="MobiDB-lite"/>
    </source>
</evidence>
<keyword evidence="6" id="KW-0676">Redox-active center</keyword>
<evidence type="ECO:0000256" key="2">
    <source>
        <dbReference type="ARBA" id="ARBA00022559"/>
    </source>
</evidence>
<comment type="caution">
    <text evidence="12">The sequence shown here is derived from an EMBL/GenBank/DDBJ whole genome shotgun (WGS) entry which is preliminary data.</text>
</comment>
<dbReference type="GO" id="GO:0140824">
    <property type="term" value="F:thioredoxin-dependent peroxiredoxin activity"/>
    <property type="evidence" value="ECO:0007669"/>
    <property type="project" value="UniProtKB-EC"/>
</dbReference>
<dbReference type="Pfam" id="PF00578">
    <property type="entry name" value="AhpC-TSA"/>
    <property type="match status" value="1"/>
</dbReference>
<organism evidence="12 13">
    <name type="scientific">Halobium salinum</name>
    <dbReference type="NCBI Taxonomy" id="1364940"/>
    <lineage>
        <taxon>Archaea</taxon>
        <taxon>Methanobacteriati</taxon>
        <taxon>Methanobacteriota</taxon>
        <taxon>Stenosarchaea group</taxon>
        <taxon>Halobacteria</taxon>
        <taxon>Halobacteriales</taxon>
        <taxon>Haloferacaceae</taxon>
        <taxon>Halobium</taxon>
    </lineage>
</organism>
<comment type="similarity">
    <text evidence="8">Belongs to the peroxiredoxin family. BCP/PrxQ subfamily.</text>
</comment>
<evidence type="ECO:0000313" key="12">
    <source>
        <dbReference type="EMBL" id="MFC4358478.1"/>
    </source>
</evidence>
<name>A0ABD5PCK9_9EURY</name>
<gene>
    <name evidence="12" type="ORF">ACFO0N_11060</name>
</gene>
<dbReference type="InterPro" id="IPR013766">
    <property type="entry name" value="Thioredoxin_domain"/>
</dbReference>
<evidence type="ECO:0000256" key="4">
    <source>
        <dbReference type="ARBA" id="ARBA00023002"/>
    </source>
</evidence>
<dbReference type="SUPFAM" id="SSF52833">
    <property type="entry name" value="Thioredoxin-like"/>
    <property type="match status" value="1"/>
</dbReference>
<dbReference type="Gene3D" id="3.40.30.10">
    <property type="entry name" value="Glutaredoxin"/>
    <property type="match status" value="1"/>
</dbReference>
<dbReference type="InterPro" id="IPR000866">
    <property type="entry name" value="AhpC/TSA"/>
</dbReference>
<dbReference type="PANTHER" id="PTHR42801">
    <property type="entry name" value="THIOREDOXIN-DEPENDENT PEROXIDE REDUCTASE"/>
    <property type="match status" value="1"/>
</dbReference>
<evidence type="ECO:0000256" key="3">
    <source>
        <dbReference type="ARBA" id="ARBA00022862"/>
    </source>
</evidence>
<feature type="domain" description="Thioredoxin" evidence="11">
    <location>
        <begin position="22"/>
        <end position="183"/>
    </location>
</feature>
<evidence type="ECO:0000256" key="6">
    <source>
        <dbReference type="ARBA" id="ARBA00023284"/>
    </source>
</evidence>
<keyword evidence="13" id="KW-1185">Reference proteome</keyword>
<dbReference type="PANTHER" id="PTHR42801:SF4">
    <property type="entry name" value="AHPC_TSA FAMILY PROTEIN"/>
    <property type="match status" value="1"/>
</dbReference>
<dbReference type="EMBL" id="JBHSDS010000006">
    <property type="protein sequence ID" value="MFC4358478.1"/>
    <property type="molecule type" value="Genomic_DNA"/>
</dbReference>
<dbReference type="InterPro" id="IPR050924">
    <property type="entry name" value="Peroxiredoxin_BCP/PrxQ"/>
</dbReference>
<evidence type="ECO:0000259" key="11">
    <source>
        <dbReference type="PROSITE" id="PS51352"/>
    </source>
</evidence>
<keyword evidence="4" id="KW-0560">Oxidoreductase</keyword>
<accession>A0ABD5PCK9</accession>
<evidence type="ECO:0000313" key="13">
    <source>
        <dbReference type="Proteomes" id="UP001595921"/>
    </source>
</evidence>
<dbReference type="Proteomes" id="UP001595921">
    <property type="component" value="Unassembled WGS sequence"/>
</dbReference>
<keyword evidence="3" id="KW-0049">Antioxidant</keyword>
<comment type="catalytic activity">
    <reaction evidence="9">
        <text>a hydroperoxide + [thioredoxin]-dithiol = an alcohol + [thioredoxin]-disulfide + H2O</text>
        <dbReference type="Rhea" id="RHEA:62620"/>
        <dbReference type="Rhea" id="RHEA-COMP:10698"/>
        <dbReference type="Rhea" id="RHEA-COMP:10700"/>
        <dbReference type="ChEBI" id="CHEBI:15377"/>
        <dbReference type="ChEBI" id="CHEBI:29950"/>
        <dbReference type="ChEBI" id="CHEBI:30879"/>
        <dbReference type="ChEBI" id="CHEBI:35924"/>
        <dbReference type="ChEBI" id="CHEBI:50058"/>
        <dbReference type="EC" id="1.11.1.24"/>
    </reaction>
</comment>
<evidence type="ECO:0000256" key="8">
    <source>
        <dbReference type="ARBA" id="ARBA00038489"/>
    </source>
</evidence>
<dbReference type="EC" id="1.11.1.24" evidence="1"/>
<evidence type="ECO:0000256" key="7">
    <source>
        <dbReference type="ARBA" id="ARBA00032824"/>
    </source>
</evidence>
<sequence length="200" mass="22078">MSKGTGGSGSDREENERGGHGLAVGDRVPDFTAPLVRPSGGTEDVALSTLLEEGPVLLSFYTMDFSPDCVSEWCSFRDFDWFASGDDVQVVGISKSGPRLHRQFIDRLGLTFPLYTDPNLDVGEAFDVAYRAFGLFRRPRRSCFLVDTDREVRYKWVGEHWLDPTRDTPPMGELYDAIQAELDGDESGDGGDGGFGFGEF</sequence>
<proteinExistence type="inferred from homology"/>
<evidence type="ECO:0000256" key="9">
    <source>
        <dbReference type="ARBA" id="ARBA00049091"/>
    </source>
</evidence>
<evidence type="ECO:0000256" key="5">
    <source>
        <dbReference type="ARBA" id="ARBA00023157"/>
    </source>
</evidence>
<feature type="compositionally biased region" description="Basic and acidic residues" evidence="10">
    <location>
        <begin position="10"/>
        <end position="19"/>
    </location>
</feature>
<dbReference type="InterPro" id="IPR036249">
    <property type="entry name" value="Thioredoxin-like_sf"/>
</dbReference>